<dbReference type="CDD" id="cd00170">
    <property type="entry name" value="SEC14"/>
    <property type="match status" value="1"/>
</dbReference>
<dbReference type="SUPFAM" id="SSF52087">
    <property type="entry name" value="CRAL/TRIO domain"/>
    <property type="match status" value="1"/>
</dbReference>
<dbReference type="PANTHER" id="PTHR48411">
    <property type="entry name" value="OS01G0948300 PROTEIN"/>
    <property type="match status" value="1"/>
</dbReference>
<evidence type="ECO:0000313" key="4">
    <source>
        <dbReference type="Proteomes" id="UP001428341"/>
    </source>
</evidence>
<dbReference type="PANTHER" id="PTHR48411:SF1">
    <property type="entry name" value="OS01G0948300 PROTEIN"/>
    <property type="match status" value="1"/>
</dbReference>
<feature type="region of interest" description="Disordered" evidence="1">
    <location>
        <begin position="367"/>
        <end position="386"/>
    </location>
</feature>
<comment type="caution">
    <text evidence="3">The sequence shown here is derived from an EMBL/GenBank/DDBJ whole genome shotgun (WGS) entry which is preliminary data.</text>
</comment>
<evidence type="ECO:0000259" key="2">
    <source>
        <dbReference type="SMART" id="SM00516"/>
    </source>
</evidence>
<protein>
    <recommendedName>
        <fullName evidence="2">CRAL-TRIO domain-containing protein</fullName>
    </recommendedName>
</protein>
<accession>A0AAP0LTI4</accession>
<reference evidence="3 4" key="1">
    <citation type="submission" date="2024-05" db="EMBL/GenBank/DDBJ databases">
        <title>Haplotype-resolved chromosome-level genome assembly of Huyou (Citrus changshanensis).</title>
        <authorList>
            <person name="Miao C."/>
            <person name="Chen W."/>
            <person name="Wu Y."/>
            <person name="Wang L."/>
            <person name="Zhao S."/>
            <person name="Grierson D."/>
            <person name="Xu C."/>
            <person name="Chen K."/>
        </authorList>
    </citation>
    <scope>NUCLEOTIDE SEQUENCE [LARGE SCALE GENOMIC DNA]</scope>
    <source>
        <strain evidence="3">01-14</strain>
        <tissue evidence="3">Leaf</tissue>
    </source>
</reference>
<organism evidence="3 4">
    <name type="scientific">Citrus x changshan-huyou</name>
    <dbReference type="NCBI Taxonomy" id="2935761"/>
    <lineage>
        <taxon>Eukaryota</taxon>
        <taxon>Viridiplantae</taxon>
        <taxon>Streptophyta</taxon>
        <taxon>Embryophyta</taxon>
        <taxon>Tracheophyta</taxon>
        <taxon>Spermatophyta</taxon>
        <taxon>Magnoliopsida</taxon>
        <taxon>eudicotyledons</taxon>
        <taxon>Gunneridae</taxon>
        <taxon>Pentapetalae</taxon>
        <taxon>rosids</taxon>
        <taxon>malvids</taxon>
        <taxon>Sapindales</taxon>
        <taxon>Rutaceae</taxon>
        <taxon>Aurantioideae</taxon>
        <taxon>Citrus</taxon>
    </lineage>
</organism>
<keyword evidence="4" id="KW-1185">Reference proteome</keyword>
<dbReference type="InterPro" id="IPR036865">
    <property type="entry name" value="CRAL-TRIO_dom_sf"/>
</dbReference>
<name>A0AAP0LTI4_9ROSI</name>
<dbReference type="EMBL" id="JBCGBO010000024">
    <property type="protein sequence ID" value="KAK9180930.1"/>
    <property type="molecule type" value="Genomic_DNA"/>
</dbReference>
<dbReference type="InterPro" id="IPR001251">
    <property type="entry name" value="CRAL-TRIO_dom"/>
</dbReference>
<evidence type="ECO:0000256" key="1">
    <source>
        <dbReference type="SAM" id="MobiDB-lite"/>
    </source>
</evidence>
<sequence length="386" mass="44196">MGSSCPPSDDLSVMVLASDLGIDARPFLSKQQDTEIEEQEQEQWHDCAQYLSPDEDFSDLDSLQFFCLQGSDKSGNRIFRLVGKYFPAPVVGGERLKKYIFHKICSELPDGPFCIVYMHTCVQKEDNYPGFTILRWIYEELPSRIKNRLQIMYFIHPGLWSRLAFATVGRFFLSGGLYWKIKYVSRLQYLWSDIKKGEIEIPEFVQNHDNVLEHRPLTDYGIEPDHLHLPEAASPIDFRSKYCQLGSVVGGEFWEFLQQIWADKQFASMRLIARADAKEMGCNKSKNNVGVELGNRKSSNKDKDKGVQQSNILSNAMKTGAAKEKITKRVRFEEAIPDNEKLIAMNMNTNVNKKVAESEDEAYFSAEDDIGLKKEKAPKSKHAHKN</sequence>
<dbReference type="Pfam" id="PF13716">
    <property type="entry name" value="CRAL_TRIO_2"/>
    <property type="match status" value="1"/>
</dbReference>
<dbReference type="AlphaFoldDB" id="A0AAP0LTI4"/>
<feature type="region of interest" description="Disordered" evidence="1">
    <location>
        <begin position="288"/>
        <end position="311"/>
    </location>
</feature>
<dbReference type="Proteomes" id="UP001428341">
    <property type="component" value="Unassembled WGS sequence"/>
</dbReference>
<evidence type="ECO:0000313" key="3">
    <source>
        <dbReference type="EMBL" id="KAK9180930.1"/>
    </source>
</evidence>
<gene>
    <name evidence="3" type="ORF">WN944_024066</name>
</gene>
<proteinExistence type="predicted"/>
<feature type="domain" description="CRAL-TRIO" evidence="2">
    <location>
        <begin position="59"/>
        <end position="208"/>
    </location>
</feature>
<dbReference type="Gene3D" id="3.40.525.10">
    <property type="entry name" value="CRAL-TRIO lipid binding domain"/>
    <property type="match status" value="1"/>
</dbReference>
<dbReference type="SMART" id="SM00516">
    <property type="entry name" value="SEC14"/>
    <property type="match status" value="1"/>
</dbReference>